<comment type="caution">
    <text evidence="1">The sequence shown here is derived from an EMBL/GenBank/DDBJ whole genome shotgun (WGS) entry which is preliminary data.</text>
</comment>
<accession>A0A9N9BCZ2</accession>
<organism evidence="1 2">
    <name type="scientific">Racocetra fulgida</name>
    <dbReference type="NCBI Taxonomy" id="60492"/>
    <lineage>
        <taxon>Eukaryota</taxon>
        <taxon>Fungi</taxon>
        <taxon>Fungi incertae sedis</taxon>
        <taxon>Mucoromycota</taxon>
        <taxon>Glomeromycotina</taxon>
        <taxon>Glomeromycetes</taxon>
        <taxon>Diversisporales</taxon>
        <taxon>Gigasporaceae</taxon>
        <taxon>Racocetra</taxon>
    </lineage>
</organism>
<name>A0A9N9BCZ2_9GLOM</name>
<evidence type="ECO:0000313" key="2">
    <source>
        <dbReference type="Proteomes" id="UP000789396"/>
    </source>
</evidence>
<proteinExistence type="predicted"/>
<dbReference type="OrthoDB" id="2307059at2759"/>
<protein>
    <submittedName>
        <fullName evidence="1">16180_t:CDS:1</fullName>
    </submittedName>
</protein>
<dbReference type="AlphaFoldDB" id="A0A9N9BCZ2"/>
<keyword evidence="2" id="KW-1185">Reference proteome</keyword>
<gene>
    <name evidence="1" type="ORF">RFULGI_LOCUS5179</name>
</gene>
<reference evidence="1" key="1">
    <citation type="submission" date="2021-06" db="EMBL/GenBank/DDBJ databases">
        <authorList>
            <person name="Kallberg Y."/>
            <person name="Tangrot J."/>
            <person name="Rosling A."/>
        </authorList>
    </citation>
    <scope>NUCLEOTIDE SEQUENCE</scope>
    <source>
        <strain evidence="1">IN212</strain>
    </source>
</reference>
<evidence type="ECO:0000313" key="1">
    <source>
        <dbReference type="EMBL" id="CAG8563962.1"/>
    </source>
</evidence>
<sequence length="179" mass="19791">MANPEHEAVKSYLFKRFDLPNNGVDVDPPIEVYDHFNPTGYGNKIAPDVAICPSEVHVPRPSIPHPGPPPSNAKLWTRQALAESVLSTNLTLAGAGVHVKTWDFGTLRYGTFTPTNCISANLPAYQVTIPVLDIFWNPPIMNGVVNEVDYIPTVPHGVVGNNFLIDLYSIQRWVFKTQT</sequence>
<dbReference type="EMBL" id="CAJVPZ010005656">
    <property type="protein sequence ID" value="CAG8563962.1"/>
    <property type="molecule type" value="Genomic_DNA"/>
</dbReference>
<dbReference type="Proteomes" id="UP000789396">
    <property type="component" value="Unassembled WGS sequence"/>
</dbReference>